<dbReference type="PANTHER" id="PTHR30579:SF2">
    <property type="entry name" value="HTH-TYPE TRANSCRIPTIONAL REGULATOR ARGP"/>
    <property type="match status" value="1"/>
</dbReference>
<dbReference type="AlphaFoldDB" id="A0A852R9G2"/>
<dbReference type="GO" id="GO:0003677">
    <property type="term" value="F:DNA binding"/>
    <property type="evidence" value="ECO:0007669"/>
    <property type="project" value="UniProtKB-KW"/>
</dbReference>
<dbReference type="GO" id="GO:0003700">
    <property type="term" value="F:DNA-binding transcription factor activity"/>
    <property type="evidence" value="ECO:0007669"/>
    <property type="project" value="InterPro"/>
</dbReference>
<comment type="caution">
    <text evidence="7">The sequence shown here is derived from an EMBL/GenBank/DDBJ whole genome shotgun (WGS) entry which is preliminary data.</text>
</comment>
<dbReference type="Proteomes" id="UP000586095">
    <property type="component" value="Unassembled WGS sequence"/>
</dbReference>
<evidence type="ECO:0000256" key="5">
    <source>
        <dbReference type="ARBA" id="ARBA00023163"/>
    </source>
</evidence>
<dbReference type="InterPro" id="IPR036390">
    <property type="entry name" value="WH_DNA-bd_sf"/>
</dbReference>
<dbReference type="SUPFAM" id="SSF46785">
    <property type="entry name" value="Winged helix' DNA-binding domain"/>
    <property type="match status" value="1"/>
</dbReference>
<evidence type="ECO:0000256" key="1">
    <source>
        <dbReference type="ARBA" id="ARBA00009437"/>
    </source>
</evidence>
<evidence type="ECO:0000256" key="2">
    <source>
        <dbReference type="ARBA" id="ARBA00023015"/>
    </source>
</evidence>
<dbReference type="PROSITE" id="PS50931">
    <property type="entry name" value="HTH_LYSR"/>
    <property type="match status" value="1"/>
</dbReference>
<reference evidence="7 8" key="1">
    <citation type="submission" date="2020-07" db="EMBL/GenBank/DDBJ databases">
        <title>Sequencing the genomes of 1000 actinobacteria strains.</title>
        <authorList>
            <person name="Klenk H.-P."/>
        </authorList>
    </citation>
    <scope>NUCLEOTIDE SEQUENCE [LARGE SCALE GENOMIC DNA]</scope>
    <source>
        <strain evidence="7 8">DSM 17380</strain>
    </source>
</reference>
<dbReference type="InterPro" id="IPR000847">
    <property type="entry name" value="LysR_HTH_N"/>
</dbReference>
<dbReference type="InterPro" id="IPR005119">
    <property type="entry name" value="LysR_subst-bd"/>
</dbReference>
<proteinExistence type="inferred from homology"/>
<dbReference type="NCBIfam" id="NF009888">
    <property type="entry name" value="PRK13348.1"/>
    <property type="match status" value="1"/>
</dbReference>
<dbReference type="Pfam" id="PF00126">
    <property type="entry name" value="HTH_1"/>
    <property type="match status" value="1"/>
</dbReference>
<dbReference type="InterPro" id="IPR017685">
    <property type="entry name" value="ArgP"/>
</dbReference>
<protein>
    <submittedName>
        <fullName evidence="7">LysR family transcriptional regulator (Chromosome initiation inhibitor)</fullName>
    </submittedName>
</protein>
<dbReference type="Gene3D" id="3.40.190.290">
    <property type="match status" value="1"/>
</dbReference>
<gene>
    <name evidence="7" type="ORF">BJ960_002828</name>
</gene>
<dbReference type="RefSeq" id="WP_185987760.1">
    <property type="nucleotide sequence ID" value="NZ_BAAALZ010000001.1"/>
</dbReference>
<organism evidence="7 8">
    <name type="scientific">Leucobacter aridicollis</name>
    <dbReference type="NCBI Taxonomy" id="283878"/>
    <lineage>
        <taxon>Bacteria</taxon>
        <taxon>Bacillati</taxon>
        <taxon>Actinomycetota</taxon>
        <taxon>Actinomycetes</taxon>
        <taxon>Micrococcales</taxon>
        <taxon>Microbacteriaceae</taxon>
        <taxon>Leucobacter</taxon>
    </lineage>
</organism>
<evidence type="ECO:0000256" key="3">
    <source>
        <dbReference type="ARBA" id="ARBA00023125"/>
    </source>
</evidence>
<sequence>MDLPIEHLRTLAAIIDEGSLEGAARSLHVSPSAISQRVRSMEERVGTVVLLRTRPVTATAAGATLLRAARQVSRVIDDAATELGEGSAAGSLVKLVINADSLATWFVPALAKAAAATGARFEVLRADETVSTEKLRSGEVMAALTSTAEAVPGCVSELIGVDKYHAVASPGFVAAHFPDGLTAAALGRAPMVEFDRHDMFQQRFLVNLGHGTRTPPRHYVPSSAEFATAVELGMGWGMLPRLQCAPLLASGALVELAPAEPLDLPLYWQRWNLRSPVLDELSAIIAEEAKRALSFAGPEYS</sequence>
<dbReference type="Pfam" id="PF03466">
    <property type="entry name" value="LysR_substrate"/>
    <property type="match status" value="1"/>
</dbReference>
<evidence type="ECO:0000313" key="7">
    <source>
        <dbReference type="EMBL" id="NYD28025.1"/>
    </source>
</evidence>
<evidence type="ECO:0000256" key="4">
    <source>
        <dbReference type="ARBA" id="ARBA00023159"/>
    </source>
</evidence>
<name>A0A852R9G2_9MICO</name>
<dbReference type="SUPFAM" id="SSF53850">
    <property type="entry name" value="Periplasmic binding protein-like II"/>
    <property type="match status" value="1"/>
</dbReference>
<dbReference type="NCBIfam" id="NF002964">
    <property type="entry name" value="PRK03635.1"/>
    <property type="match status" value="1"/>
</dbReference>
<dbReference type="PANTHER" id="PTHR30579">
    <property type="entry name" value="TRANSCRIPTIONAL REGULATOR"/>
    <property type="match status" value="1"/>
</dbReference>
<evidence type="ECO:0000313" key="8">
    <source>
        <dbReference type="Proteomes" id="UP000586095"/>
    </source>
</evidence>
<comment type="similarity">
    <text evidence="1">Belongs to the LysR transcriptional regulatory family.</text>
</comment>
<dbReference type="InterPro" id="IPR050176">
    <property type="entry name" value="LTTR"/>
</dbReference>
<keyword evidence="2" id="KW-0805">Transcription regulation</keyword>
<keyword evidence="5" id="KW-0804">Transcription</keyword>
<dbReference type="EMBL" id="JACCBD010000001">
    <property type="protein sequence ID" value="NYD28025.1"/>
    <property type="molecule type" value="Genomic_DNA"/>
</dbReference>
<dbReference type="InterPro" id="IPR036388">
    <property type="entry name" value="WH-like_DNA-bd_sf"/>
</dbReference>
<keyword evidence="3" id="KW-0238">DNA-binding</keyword>
<feature type="domain" description="HTH lysR-type" evidence="6">
    <location>
        <begin position="1"/>
        <end position="59"/>
    </location>
</feature>
<dbReference type="NCBIfam" id="TIGR03298">
    <property type="entry name" value="argP"/>
    <property type="match status" value="1"/>
</dbReference>
<keyword evidence="8" id="KW-1185">Reference proteome</keyword>
<accession>A0A852R9G2</accession>
<keyword evidence="4" id="KW-0010">Activator</keyword>
<evidence type="ECO:0000259" key="6">
    <source>
        <dbReference type="PROSITE" id="PS50931"/>
    </source>
</evidence>
<dbReference type="Gene3D" id="1.10.10.10">
    <property type="entry name" value="Winged helix-like DNA-binding domain superfamily/Winged helix DNA-binding domain"/>
    <property type="match status" value="1"/>
</dbReference>